<dbReference type="Proteomes" id="UP000762676">
    <property type="component" value="Unassembled WGS sequence"/>
</dbReference>
<accession>A0AAV4HJ24</accession>
<protein>
    <submittedName>
        <fullName evidence="1">Uncharacterized protein</fullName>
    </submittedName>
</protein>
<proteinExistence type="predicted"/>
<reference evidence="1 2" key="1">
    <citation type="journal article" date="2021" name="Elife">
        <title>Chloroplast acquisition without the gene transfer in kleptoplastic sea slugs, Plakobranchus ocellatus.</title>
        <authorList>
            <person name="Maeda T."/>
            <person name="Takahashi S."/>
            <person name="Yoshida T."/>
            <person name="Shimamura S."/>
            <person name="Takaki Y."/>
            <person name="Nagai Y."/>
            <person name="Toyoda A."/>
            <person name="Suzuki Y."/>
            <person name="Arimoto A."/>
            <person name="Ishii H."/>
            <person name="Satoh N."/>
            <person name="Nishiyama T."/>
            <person name="Hasebe M."/>
            <person name="Maruyama T."/>
            <person name="Minagawa J."/>
            <person name="Obokata J."/>
            <person name="Shigenobu S."/>
        </authorList>
    </citation>
    <scope>NUCLEOTIDE SEQUENCE [LARGE SCALE GENOMIC DNA]</scope>
</reference>
<gene>
    <name evidence="1" type="ORF">ElyMa_000992000</name>
</gene>
<dbReference type="EMBL" id="BMAT01002026">
    <property type="protein sequence ID" value="GFR97397.1"/>
    <property type="molecule type" value="Genomic_DNA"/>
</dbReference>
<keyword evidence="2" id="KW-1185">Reference proteome</keyword>
<sequence>MLGMGKGGRRRGRPCMRWKDDIKTVTGLTLSELIRAVENRDDWRQLITIITRSRPRLDGTSNKPDITGGCVNLGTAHHTGERTDCKISLALPYASHPQRMKGFQQDHPPDTAL</sequence>
<name>A0AAV4HJ24_9GAST</name>
<evidence type="ECO:0000313" key="2">
    <source>
        <dbReference type="Proteomes" id="UP000762676"/>
    </source>
</evidence>
<dbReference type="AlphaFoldDB" id="A0AAV4HJ24"/>
<evidence type="ECO:0000313" key="1">
    <source>
        <dbReference type="EMBL" id="GFR97397.1"/>
    </source>
</evidence>
<organism evidence="1 2">
    <name type="scientific">Elysia marginata</name>
    <dbReference type="NCBI Taxonomy" id="1093978"/>
    <lineage>
        <taxon>Eukaryota</taxon>
        <taxon>Metazoa</taxon>
        <taxon>Spiralia</taxon>
        <taxon>Lophotrochozoa</taxon>
        <taxon>Mollusca</taxon>
        <taxon>Gastropoda</taxon>
        <taxon>Heterobranchia</taxon>
        <taxon>Euthyneura</taxon>
        <taxon>Panpulmonata</taxon>
        <taxon>Sacoglossa</taxon>
        <taxon>Placobranchoidea</taxon>
        <taxon>Plakobranchidae</taxon>
        <taxon>Elysia</taxon>
    </lineage>
</organism>
<comment type="caution">
    <text evidence="1">The sequence shown here is derived from an EMBL/GenBank/DDBJ whole genome shotgun (WGS) entry which is preliminary data.</text>
</comment>